<organism evidence="9 10">
    <name type="scientific">Sphingomonas canadensis</name>
    <dbReference type="NCBI Taxonomy" id="1219257"/>
    <lineage>
        <taxon>Bacteria</taxon>
        <taxon>Pseudomonadati</taxon>
        <taxon>Pseudomonadota</taxon>
        <taxon>Alphaproteobacteria</taxon>
        <taxon>Sphingomonadales</taxon>
        <taxon>Sphingomonadaceae</taxon>
        <taxon>Sphingomonas</taxon>
    </lineage>
</organism>
<feature type="domain" description="Cytochrome c" evidence="8">
    <location>
        <begin position="40"/>
        <end position="121"/>
    </location>
</feature>
<dbReference type="Proteomes" id="UP001596977">
    <property type="component" value="Unassembled WGS sequence"/>
</dbReference>
<dbReference type="InterPro" id="IPR050597">
    <property type="entry name" value="Cytochrome_c_Oxidase_Subunit"/>
</dbReference>
<dbReference type="InterPro" id="IPR036909">
    <property type="entry name" value="Cyt_c-like_dom_sf"/>
</dbReference>
<evidence type="ECO:0000256" key="5">
    <source>
        <dbReference type="ARBA" id="ARBA00023004"/>
    </source>
</evidence>
<keyword evidence="5 6" id="KW-0408">Iron</keyword>
<evidence type="ECO:0000256" key="7">
    <source>
        <dbReference type="SAM" id="SignalP"/>
    </source>
</evidence>
<evidence type="ECO:0000259" key="8">
    <source>
        <dbReference type="PROSITE" id="PS51007"/>
    </source>
</evidence>
<evidence type="ECO:0000313" key="10">
    <source>
        <dbReference type="Proteomes" id="UP001596977"/>
    </source>
</evidence>
<keyword evidence="2 6" id="KW-0349">Heme</keyword>
<dbReference type="PROSITE" id="PS51007">
    <property type="entry name" value="CYTC"/>
    <property type="match status" value="2"/>
</dbReference>
<feature type="domain" description="Cytochrome c" evidence="8">
    <location>
        <begin position="126"/>
        <end position="208"/>
    </location>
</feature>
<dbReference type="PANTHER" id="PTHR33751:SF9">
    <property type="entry name" value="CYTOCHROME C4"/>
    <property type="match status" value="1"/>
</dbReference>
<keyword evidence="7" id="KW-0732">Signal</keyword>
<dbReference type="RefSeq" id="WP_264946503.1">
    <property type="nucleotide sequence ID" value="NZ_JAPDRA010000015.1"/>
</dbReference>
<dbReference type="PANTHER" id="PTHR33751">
    <property type="entry name" value="CBB3-TYPE CYTOCHROME C OXIDASE SUBUNIT FIXP"/>
    <property type="match status" value="1"/>
</dbReference>
<dbReference type="SUPFAM" id="SSF46626">
    <property type="entry name" value="Cytochrome c"/>
    <property type="match status" value="2"/>
</dbReference>
<keyword evidence="4" id="KW-0249">Electron transport</keyword>
<protein>
    <submittedName>
        <fullName evidence="9">C-type cytochrome</fullName>
    </submittedName>
</protein>
<feature type="chain" id="PRO_5045103784" evidence="7">
    <location>
        <begin position="25"/>
        <end position="214"/>
    </location>
</feature>
<dbReference type="Pfam" id="PF00034">
    <property type="entry name" value="Cytochrom_C"/>
    <property type="match status" value="1"/>
</dbReference>
<gene>
    <name evidence="9" type="ORF">ACFQ1E_19795</name>
</gene>
<evidence type="ECO:0000256" key="1">
    <source>
        <dbReference type="ARBA" id="ARBA00022448"/>
    </source>
</evidence>
<reference evidence="10" key="1">
    <citation type="journal article" date="2019" name="Int. J. Syst. Evol. Microbiol.">
        <title>The Global Catalogue of Microorganisms (GCM) 10K type strain sequencing project: providing services to taxonomists for standard genome sequencing and annotation.</title>
        <authorList>
            <consortium name="The Broad Institute Genomics Platform"/>
            <consortium name="The Broad Institute Genome Sequencing Center for Infectious Disease"/>
            <person name="Wu L."/>
            <person name="Ma J."/>
        </authorList>
    </citation>
    <scope>NUCLEOTIDE SEQUENCE [LARGE SCALE GENOMIC DNA]</scope>
    <source>
        <strain evidence="10">CCUG 62982</strain>
    </source>
</reference>
<dbReference type="EMBL" id="JBHTJG010000015">
    <property type="protein sequence ID" value="MFD0948592.1"/>
    <property type="molecule type" value="Genomic_DNA"/>
</dbReference>
<keyword evidence="3 6" id="KW-0479">Metal-binding</keyword>
<evidence type="ECO:0000256" key="4">
    <source>
        <dbReference type="ARBA" id="ARBA00022982"/>
    </source>
</evidence>
<dbReference type="Gene3D" id="1.10.760.10">
    <property type="entry name" value="Cytochrome c-like domain"/>
    <property type="match status" value="2"/>
</dbReference>
<evidence type="ECO:0000256" key="6">
    <source>
        <dbReference type="PROSITE-ProRule" id="PRU00433"/>
    </source>
</evidence>
<sequence length="214" mass="23540">MRYRLFGGGALAASALLLAGTVAADQAVQSDRPSWRSPAGEVARGQGLAQACLACHGENPTAAAGLDRPPPKLFRQRASYLFFALREYRDGTRKHAVMQGFAQGLSDQDMRDIAAYFGRNLPDKPPKPDPGKPIYETTSRECGFCHGETGIGEFEGIPVLAGQERDYLMRALEDYRSGKRGDPTMRAELKRIAPEKDAALADYYAGYQWLEHKE</sequence>
<evidence type="ECO:0000256" key="2">
    <source>
        <dbReference type="ARBA" id="ARBA00022617"/>
    </source>
</evidence>
<comment type="caution">
    <text evidence="9">The sequence shown here is derived from an EMBL/GenBank/DDBJ whole genome shotgun (WGS) entry which is preliminary data.</text>
</comment>
<evidence type="ECO:0000313" key="9">
    <source>
        <dbReference type="EMBL" id="MFD0948592.1"/>
    </source>
</evidence>
<name>A0ABW3HGD6_9SPHN</name>
<keyword evidence="1" id="KW-0813">Transport</keyword>
<evidence type="ECO:0000256" key="3">
    <source>
        <dbReference type="ARBA" id="ARBA00022723"/>
    </source>
</evidence>
<dbReference type="InterPro" id="IPR009056">
    <property type="entry name" value="Cyt_c-like_dom"/>
</dbReference>
<accession>A0ABW3HGD6</accession>
<proteinExistence type="predicted"/>
<keyword evidence="10" id="KW-1185">Reference proteome</keyword>
<feature type="signal peptide" evidence="7">
    <location>
        <begin position="1"/>
        <end position="24"/>
    </location>
</feature>